<reference evidence="2" key="1">
    <citation type="submission" date="2019-08" db="EMBL/GenBank/DDBJ databases">
        <title>The genome of the North American firefly Photinus pyralis.</title>
        <authorList>
            <consortium name="Photinus pyralis genome working group"/>
            <person name="Fallon T.R."/>
            <person name="Sander Lower S.E."/>
            <person name="Weng J.-K."/>
        </authorList>
    </citation>
    <scope>NUCLEOTIDE SEQUENCE</scope>
    <source>
        <strain evidence="2">TRF0915ILg1</strain>
        <tissue evidence="2">Whole body</tissue>
    </source>
</reference>
<organism evidence="2 3">
    <name type="scientific">Ignelater luminosus</name>
    <name type="common">Cucubano</name>
    <name type="synonym">Pyrophorus luminosus</name>
    <dbReference type="NCBI Taxonomy" id="2038154"/>
    <lineage>
        <taxon>Eukaryota</taxon>
        <taxon>Metazoa</taxon>
        <taxon>Ecdysozoa</taxon>
        <taxon>Arthropoda</taxon>
        <taxon>Hexapoda</taxon>
        <taxon>Insecta</taxon>
        <taxon>Pterygota</taxon>
        <taxon>Neoptera</taxon>
        <taxon>Endopterygota</taxon>
        <taxon>Coleoptera</taxon>
        <taxon>Polyphaga</taxon>
        <taxon>Elateriformia</taxon>
        <taxon>Elateroidea</taxon>
        <taxon>Elateridae</taxon>
        <taxon>Agrypninae</taxon>
        <taxon>Pyrophorini</taxon>
        <taxon>Ignelater</taxon>
    </lineage>
</organism>
<comment type="caution">
    <text evidence="2">The sequence shown here is derived from an EMBL/GenBank/DDBJ whole genome shotgun (WGS) entry which is preliminary data.</text>
</comment>
<evidence type="ECO:0000313" key="2">
    <source>
        <dbReference type="EMBL" id="KAF2881241.1"/>
    </source>
</evidence>
<evidence type="ECO:0000313" key="3">
    <source>
        <dbReference type="Proteomes" id="UP000801492"/>
    </source>
</evidence>
<gene>
    <name evidence="2" type="ORF">ILUMI_24936</name>
</gene>
<proteinExistence type="predicted"/>
<keyword evidence="3" id="KW-1185">Reference proteome</keyword>
<feature type="compositionally biased region" description="Polar residues" evidence="1">
    <location>
        <begin position="88"/>
        <end position="99"/>
    </location>
</feature>
<name>A0A8K0C9C3_IGNLU</name>
<dbReference type="AlphaFoldDB" id="A0A8K0C9C3"/>
<dbReference type="EMBL" id="VTPC01090838">
    <property type="protein sequence ID" value="KAF2881241.1"/>
    <property type="molecule type" value="Genomic_DNA"/>
</dbReference>
<dbReference type="Proteomes" id="UP000801492">
    <property type="component" value="Unassembled WGS sequence"/>
</dbReference>
<evidence type="ECO:0000256" key="1">
    <source>
        <dbReference type="SAM" id="MobiDB-lite"/>
    </source>
</evidence>
<feature type="region of interest" description="Disordered" evidence="1">
    <location>
        <begin position="70"/>
        <end position="113"/>
    </location>
</feature>
<sequence>MLFVTRSCKAFYMGRSEEGCYQKRSSLLSQQKTCLQIETISTEEKVISEINRSAANTDIMSVTKRSNKNVISSGNFKSNSDEVHKTRPTSCEGNSQGQIHQRHRNKSRSRERNSKYYHDKNKACFQCNKKGHHKVEGELERLAWPSLTLCVPRETEDNTFVAGCQSKCEYQHYPFPLIEDVFYLA</sequence>
<protein>
    <submittedName>
        <fullName evidence="2">Uncharacterized protein</fullName>
    </submittedName>
</protein>
<accession>A0A8K0C9C3</accession>